<dbReference type="CDD" id="cd01109">
    <property type="entry name" value="HTH_YyaN"/>
    <property type="match status" value="1"/>
</dbReference>
<evidence type="ECO:0000313" key="4">
    <source>
        <dbReference type="Proteomes" id="UP000471031"/>
    </source>
</evidence>
<dbReference type="AlphaFoldDB" id="A0A845LH71"/>
<name>A0A845LH71_HELGE</name>
<dbReference type="GO" id="GO:0003700">
    <property type="term" value="F:DNA-binding transcription factor activity"/>
    <property type="evidence" value="ECO:0007669"/>
    <property type="project" value="InterPro"/>
</dbReference>
<dbReference type="Gene3D" id="1.10.1660.10">
    <property type="match status" value="1"/>
</dbReference>
<dbReference type="Pfam" id="PF13411">
    <property type="entry name" value="MerR_1"/>
    <property type="match status" value="1"/>
</dbReference>
<dbReference type="SMART" id="SM00422">
    <property type="entry name" value="HTH_MERR"/>
    <property type="match status" value="1"/>
</dbReference>
<organism evidence="3 4">
    <name type="scientific">Heliomicrobium gestii</name>
    <name type="common">Heliobacterium gestii</name>
    <dbReference type="NCBI Taxonomy" id="2699"/>
    <lineage>
        <taxon>Bacteria</taxon>
        <taxon>Bacillati</taxon>
        <taxon>Bacillota</taxon>
        <taxon>Clostridia</taxon>
        <taxon>Eubacteriales</taxon>
        <taxon>Heliobacteriaceae</taxon>
        <taxon>Heliomicrobium</taxon>
    </lineage>
</organism>
<dbReference type="EMBL" id="WXEX01000015">
    <property type="protein sequence ID" value="MZP44350.1"/>
    <property type="molecule type" value="Genomic_DNA"/>
</dbReference>
<protein>
    <submittedName>
        <fullName evidence="3">MerR family transcriptional regulator</fullName>
    </submittedName>
</protein>
<dbReference type="GO" id="GO:0003677">
    <property type="term" value="F:DNA binding"/>
    <property type="evidence" value="ECO:0007669"/>
    <property type="project" value="UniProtKB-KW"/>
</dbReference>
<comment type="caution">
    <text evidence="3">The sequence shown here is derived from an EMBL/GenBank/DDBJ whole genome shotgun (WGS) entry which is preliminary data.</text>
</comment>
<dbReference type="InterPro" id="IPR000551">
    <property type="entry name" value="MerR-type_HTH_dom"/>
</dbReference>
<dbReference type="RefSeq" id="WP_161262920.1">
    <property type="nucleotide sequence ID" value="NZ_JAFBDC010000015.1"/>
</dbReference>
<evidence type="ECO:0000256" key="1">
    <source>
        <dbReference type="ARBA" id="ARBA00023125"/>
    </source>
</evidence>
<evidence type="ECO:0000313" key="3">
    <source>
        <dbReference type="EMBL" id="MZP44350.1"/>
    </source>
</evidence>
<sequence>MADISVKEAAEVAKIKPHTLRYYESIGLLKDIQRNAAGQRVYSEADLRWLAFINRLRATGMSIRKMQEYARLRHLGDSTVSERKALLCEHLKEMDDKIAKLLEVREYVVGKIEIYNEMEETLHERGKSLGTGL</sequence>
<dbReference type="SUPFAM" id="SSF46955">
    <property type="entry name" value="Putative DNA-binding domain"/>
    <property type="match status" value="1"/>
</dbReference>
<dbReference type="Proteomes" id="UP000471031">
    <property type="component" value="Unassembled WGS sequence"/>
</dbReference>
<gene>
    <name evidence="3" type="ORF">GTO89_15055</name>
</gene>
<accession>A0A845LH71</accession>
<dbReference type="PROSITE" id="PS50937">
    <property type="entry name" value="HTH_MERR_2"/>
    <property type="match status" value="1"/>
</dbReference>
<dbReference type="InterPro" id="IPR047057">
    <property type="entry name" value="MerR_fam"/>
</dbReference>
<feature type="domain" description="HTH merR-type" evidence="2">
    <location>
        <begin position="1"/>
        <end position="72"/>
    </location>
</feature>
<dbReference type="PANTHER" id="PTHR30204">
    <property type="entry name" value="REDOX-CYCLING DRUG-SENSING TRANSCRIPTIONAL ACTIVATOR SOXR"/>
    <property type="match status" value="1"/>
</dbReference>
<evidence type="ECO:0000259" key="2">
    <source>
        <dbReference type="PROSITE" id="PS50937"/>
    </source>
</evidence>
<dbReference type="InterPro" id="IPR009061">
    <property type="entry name" value="DNA-bd_dom_put_sf"/>
</dbReference>
<dbReference type="PANTHER" id="PTHR30204:SF98">
    <property type="entry name" value="HTH-TYPE TRANSCRIPTIONAL REGULATOR ADHR"/>
    <property type="match status" value="1"/>
</dbReference>
<dbReference type="OrthoDB" id="9811174at2"/>
<reference evidence="3 4" key="1">
    <citation type="submission" date="2020-01" db="EMBL/GenBank/DDBJ databases">
        <title>Whole genome sequence of Heliobacterium gestii DSM 11169.</title>
        <authorList>
            <person name="Kyndt J.A."/>
            <person name="Meyer T.E."/>
        </authorList>
    </citation>
    <scope>NUCLEOTIDE SEQUENCE [LARGE SCALE GENOMIC DNA]</scope>
    <source>
        <strain evidence="3 4">DSM 11169</strain>
    </source>
</reference>
<keyword evidence="4" id="KW-1185">Reference proteome</keyword>
<keyword evidence="1" id="KW-0238">DNA-binding</keyword>
<proteinExistence type="predicted"/>